<dbReference type="AlphaFoldDB" id="A0A841LBA3"/>
<sequence>MAGAATHTRRALLVAAAQIGTAVAAYAATPRALPAALTRTRIDDLVPETIGDWRFVSAAGVIATTEAADTEGYDQLLKRFYRAPGQPDIMLLMAYGNTQGGSLQLHRPETCFPAQGFGLSEFRAVALDFDTPHTIQARAFTARRDDRIERLLYWTRIGGAFPRTSAEEYLAILQGLGQGTVPDGMLVRISSLGSDIAASDRAIMRFVSAMIGMARPDGRELLVGQAMADALDHDARAG</sequence>
<name>A0A841LBA3_9SPHN</name>
<proteinExistence type="predicted"/>
<keyword evidence="4" id="KW-1185">Reference proteome</keyword>
<comment type="caution">
    <text evidence="3">The sequence shown here is derived from an EMBL/GenBank/DDBJ whole genome shotgun (WGS) entry which is preliminary data.</text>
</comment>
<protein>
    <submittedName>
        <fullName evidence="3">EpsI family protein</fullName>
    </submittedName>
</protein>
<feature type="signal peptide" evidence="1">
    <location>
        <begin position="1"/>
        <end position="27"/>
    </location>
</feature>
<evidence type="ECO:0000259" key="2">
    <source>
        <dbReference type="Pfam" id="PF11984"/>
    </source>
</evidence>
<dbReference type="RefSeq" id="WP_184195096.1">
    <property type="nucleotide sequence ID" value="NZ_BMOX01000002.1"/>
</dbReference>
<organism evidence="3 4">
    <name type="scientific">Polymorphobacter multimanifer</name>
    <dbReference type="NCBI Taxonomy" id="1070431"/>
    <lineage>
        <taxon>Bacteria</taxon>
        <taxon>Pseudomonadati</taxon>
        <taxon>Pseudomonadota</taxon>
        <taxon>Alphaproteobacteria</taxon>
        <taxon>Sphingomonadales</taxon>
        <taxon>Sphingosinicellaceae</taxon>
        <taxon>Polymorphobacter</taxon>
    </lineage>
</organism>
<dbReference type="EMBL" id="JACIIV010000003">
    <property type="protein sequence ID" value="MBB6226432.1"/>
    <property type="molecule type" value="Genomic_DNA"/>
</dbReference>
<feature type="chain" id="PRO_5032765894" evidence="1">
    <location>
        <begin position="28"/>
        <end position="238"/>
    </location>
</feature>
<accession>A0A841LBA3</accession>
<evidence type="ECO:0000256" key="1">
    <source>
        <dbReference type="SAM" id="SignalP"/>
    </source>
</evidence>
<feature type="domain" description="Methanolan biosynthesis EpsI" evidence="2">
    <location>
        <begin position="13"/>
        <end position="211"/>
    </location>
</feature>
<reference evidence="3 4" key="1">
    <citation type="submission" date="2020-08" db="EMBL/GenBank/DDBJ databases">
        <title>Genomic Encyclopedia of Type Strains, Phase IV (KMG-IV): sequencing the most valuable type-strain genomes for metagenomic binning, comparative biology and taxonomic classification.</title>
        <authorList>
            <person name="Goeker M."/>
        </authorList>
    </citation>
    <scope>NUCLEOTIDE SEQUENCE [LARGE SCALE GENOMIC DNA]</scope>
    <source>
        <strain evidence="3 4">DSM 102189</strain>
    </source>
</reference>
<evidence type="ECO:0000313" key="4">
    <source>
        <dbReference type="Proteomes" id="UP000538147"/>
    </source>
</evidence>
<dbReference type="Pfam" id="PF11984">
    <property type="entry name" value="DUF3485"/>
    <property type="match status" value="1"/>
</dbReference>
<gene>
    <name evidence="3" type="ORF">FHS79_000586</name>
</gene>
<dbReference type="InterPro" id="IPR014263">
    <property type="entry name" value="Methanolan_biosynth_EpsI"/>
</dbReference>
<evidence type="ECO:0000313" key="3">
    <source>
        <dbReference type="EMBL" id="MBB6226432.1"/>
    </source>
</evidence>
<keyword evidence="1" id="KW-0732">Signal</keyword>
<dbReference type="NCBIfam" id="TIGR02914">
    <property type="entry name" value="EpsI_fam"/>
    <property type="match status" value="1"/>
</dbReference>
<dbReference type="Proteomes" id="UP000538147">
    <property type="component" value="Unassembled WGS sequence"/>
</dbReference>